<proteinExistence type="predicted"/>
<protein>
    <submittedName>
        <fullName evidence="2">Alpha/beta hydrolase</fullName>
    </submittedName>
</protein>
<dbReference type="EMBL" id="RDBE01000009">
    <property type="protein sequence ID" value="RLV48472.1"/>
    <property type="molecule type" value="Genomic_DNA"/>
</dbReference>
<keyword evidence="2" id="KW-0378">Hydrolase</keyword>
<dbReference type="Gene3D" id="3.40.50.1820">
    <property type="entry name" value="alpha/beta hydrolase"/>
    <property type="match status" value="1"/>
</dbReference>
<evidence type="ECO:0000259" key="1">
    <source>
        <dbReference type="Pfam" id="PF12740"/>
    </source>
</evidence>
<comment type="caution">
    <text evidence="2">The sequence shown here is derived from an EMBL/GenBank/DDBJ whole genome shotgun (WGS) entry which is preliminary data.</text>
</comment>
<dbReference type="Proteomes" id="UP000281708">
    <property type="component" value="Unassembled WGS sequence"/>
</dbReference>
<organism evidence="2 3">
    <name type="scientific">Nocardioides mangrovicus</name>
    <dbReference type="NCBI Taxonomy" id="2478913"/>
    <lineage>
        <taxon>Bacteria</taxon>
        <taxon>Bacillati</taxon>
        <taxon>Actinomycetota</taxon>
        <taxon>Actinomycetes</taxon>
        <taxon>Propionibacteriales</taxon>
        <taxon>Nocardioidaceae</taxon>
        <taxon>Nocardioides</taxon>
    </lineage>
</organism>
<feature type="domain" description="PET hydrolase/cutinase-like" evidence="1">
    <location>
        <begin position="78"/>
        <end position="185"/>
    </location>
</feature>
<name>A0A3L8P0R0_9ACTN</name>
<accession>A0A3L8P0R0</accession>
<dbReference type="GO" id="GO:0016787">
    <property type="term" value="F:hydrolase activity"/>
    <property type="evidence" value="ECO:0007669"/>
    <property type="project" value="UniProtKB-KW"/>
</dbReference>
<evidence type="ECO:0000313" key="2">
    <source>
        <dbReference type="EMBL" id="RLV48472.1"/>
    </source>
</evidence>
<gene>
    <name evidence="2" type="ORF">D9V37_13900</name>
</gene>
<dbReference type="RefSeq" id="WP_121806794.1">
    <property type="nucleotide sequence ID" value="NZ_RDBE01000009.1"/>
</dbReference>
<keyword evidence="3" id="KW-1185">Reference proteome</keyword>
<evidence type="ECO:0000313" key="3">
    <source>
        <dbReference type="Proteomes" id="UP000281708"/>
    </source>
</evidence>
<dbReference type="AlphaFoldDB" id="A0A3L8P0R0"/>
<dbReference type="OrthoDB" id="3366509at2"/>
<dbReference type="Pfam" id="PF12740">
    <property type="entry name" value="PETase"/>
    <property type="match status" value="1"/>
</dbReference>
<sequence>MHRLIDVHVPSRPAAAVLLLHGGAARGGGTLPVSPTQLSVLRMVPIGWRLALARPRTLAVFRVLNSHRGWDTTTTPVADATWAMDQVRDRLGRLPLGLVGHSLGGRAAILAGDQPDVRSVVALNPWLYPSDHQDLTGRAVLIVHGSQDRIASPANAATVAARLRRETSVEEVSVPGGKHAMLRHGAAFERAATRFTVDHLLG</sequence>
<reference evidence="2 3" key="1">
    <citation type="submission" date="2018-10" db="EMBL/GenBank/DDBJ databases">
        <title>Marmoricola sp. 4Q3S-7 whole genome shotgun sequence.</title>
        <authorList>
            <person name="Li F."/>
        </authorList>
    </citation>
    <scope>NUCLEOTIDE SEQUENCE [LARGE SCALE GENOMIC DNA]</scope>
    <source>
        <strain evidence="2 3">4Q3S-7</strain>
    </source>
</reference>
<dbReference type="InterPro" id="IPR029058">
    <property type="entry name" value="AB_hydrolase_fold"/>
</dbReference>
<dbReference type="SUPFAM" id="SSF53474">
    <property type="entry name" value="alpha/beta-Hydrolases"/>
    <property type="match status" value="1"/>
</dbReference>
<dbReference type="InterPro" id="IPR041127">
    <property type="entry name" value="PET_hydrolase/cutinase-like"/>
</dbReference>